<dbReference type="EC" id="2.7.4.6" evidence="3"/>
<comment type="caution">
    <text evidence="9">The sequence shown here is derived from an EMBL/GenBank/DDBJ whole genome shotgun (WGS) entry which is preliminary data.</text>
</comment>
<feature type="binding site" evidence="6">
    <location>
        <position position="9"/>
    </location>
    <ligand>
        <name>ATP</name>
        <dbReference type="ChEBI" id="CHEBI:30616"/>
    </ligand>
</feature>
<evidence type="ECO:0000256" key="6">
    <source>
        <dbReference type="PROSITE-ProRule" id="PRU00706"/>
    </source>
</evidence>
<feature type="active site" description="Pros-phosphohistidine intermediate" evidence="6">
    <location>
        <position position="115"/>
    </location>
</feature>
<dbReference type="OrthoDB" id="2162449at2759"/>
<dbReference type="NCBIfam" id="NF001908">
    <property type="entry name" value="PRK00668.1"/>
    <property type="match status" value="1"/>
</dbReference>
<protein>
    <recommendedName>
        <fullName evidence="3">nucleoside-diphosphate kinase</fullName>
        <ecNumber evidence="3">2.7.4.6</ecNumber>
    </recommendedName>
</protein>
<dbReference type="CDD" id="cd04413">
    <property type="entry name" value="NDPk_I"/>
    <property type="match status" value="1"/>
</dbReference>
<proteinExistence type="inferred from homology"/>
<feature type="domain" description="Nucleoside diphosphate kinase-like" evidence="8">
    <location>
        <begin position="1"/>
        <end position="138"/>
    </location>
</feature>
<keyword evidence="5 9" id="KW-0418">Kinase</keyword>
<feature type="binding site" evidence="6">
    <location>
        <position position="57"/>
    </location>
    <ligand>
        <name>ATP</name>
        <dbReference type="ChEBI" id="CHEBI:30616"/>
    </ligand>
</feature>
<dbReference type="HAMAP" id="MF_00451">
    <property type="entry name" value="NDP_kinase"/>
    <property type="match status" value="1"/>
</dbReference>
<dbReference type="Gene3D" id="3.30.70.141">
    <property type="entry name" value="Nucleoside diphosphate kinase-like domain"/>
    <property type="match status" value="1"/>
</dbReference>
<reference evidence="10" key="1">
    <citation type="journal article" date="2019" name="Nat. Commun.">
        <title>Expansion of phycobilisome linker gene families in mesophilic red algae.</title>
        <authorList>
            <person name="Lee J."/>
            <person name="Kim D."/>
            <person name="Bhattacharya D."/>
            <person name="Yoon H.S."/>
        </authorList>
    </citation>
    <scope>NUCLEOTIDE SEQUENCE [LARGE SCALE GENOMIC DNA]</scope>
    <source>
        <strain evidence="10">CCMP 1328</strain>
    </source>
</reference>
<dbReference type="AlphaFoldDB" id="A0A5J4YL94"/>
<feature type="binding site" evidence="6">
    <location>
        <position position="91"/>
    </location>
    <ligand>
        <name>ATP</name>
        <dbReference type="ChEBI" id="CHEBI:30616"/>
    </ligand>
</feature>
<evidence type="ECO:0000256" key="1">
    <source>
        <dbReference type="ARBA" id="ARBA00001946"/>
    </source>
</evidence>
<comment type="cofactor">
    <cofactor evidence="1">
        <name>Mg(2+)</name>
        <dbReference type="ChEBI" id="CHEBI:18420"/>
    </cofactor>
</comment>
<evidence type="ECO:0000313" key="10">
    <source>
        <dbReference type="Proteomes" id="UP000324585"/>
    </source>
</evidence>
<gene>
    <name evidence="9" type="ORF">FVE85_8234</name>
</gene>
<comment type="similarity">
    <text evidence="2 6 7">Belongs to the NDK family.</text>
</comment>
<feature type="binding site" evidence="6">
    <location>
        <position position="112"/>
    </location>
    <ligand>
        <name>ATP</name>
        <dbReference type="ChEBI" id="CHEBI:30616"/>
    </ligand>
</feature>
<keyword evidence="4" id="KW-0808">Transferase</keyword>
<dbReference type="PRINTS" id="PR01243">
    <property type="entry name" value="NUCDPKINASE"/>
</dbReference>
<evidence type="ECO:0000313" key="9">
    <source>
        <dbReference type="EMBL" id="KAA8491752.1"/>
    </source>
</evidence>
<dbReference type="PROSITE" id="PS51374">
    <property type="entry name" value="NDPK_LIKE"/>
    <property type="match status" value="1"/>
</dbReference>
<dbReference type="GO" id="GO:0004550">
    <property type="term" value="F:nucleoside diphosphate kinase activity"/>
    <property type="evidence" value="ECO:0007669"/>
    <property type="project" value="UniProtKB-EC"/>
</dbReference>
<evidence type="ECO:0000256" key="2">
    <source>
        <dbReference type="ARBA" id="ARBA00008142"/>
    </source>
</evidence>
<feature type="binding site" evidence="6">
    <location>
        <position position="85"/>
    </location>
    <ligand>
        <name>ATP</name>
        <dbReference type="ChEBI" id="CHEBI:30616"/>
    </ligand>
</feature>
<evidence type="ECO:0000259" key="8">
    <source>
        <dbReference type="SMART" id="SM00562"/>
    </source>
</evidence>
<evidence type="ECO:0000256" key="3">
    <source>
        <dbReference type="ARBA" id="ARBA00012966"/>
    </source>
</evidence>
<dbReference type="Proteomes" id="UP000324585">
    <property type="component" value="Unassembled WGS sequence"/>
</dbReference>
<dbReference type="OMA" id="HVFQSGW"/>
<dbReference type="GO" id="GO:0006241">
    <property type="term" value="P:CTP biosynthetic process"/>
    <property type="evidence" value="ECO:0007669"/>
    <property type="project" value="InterPro"/>
</dbReference>
<dbReference type="EMBL" id="VRMN01000011">
    <property type="protein sequence ID" value="KAA8491752.1"/>
    <property type="molecule type" value="Genomic_DNA"/>
</dbReference>
<dbReference type="GO" id="GO:0006183">
    <property type="term" value="P:GTP biosynthetic process"/>
    <property type="evidence" value="ECO:0007669"/>
    <property type="project" value="InterPro"/>
</dbReference>
<dbReference type="SUPFAM" id="SSF54919">
    <property type="entry name" value="Nucleoside diphosphate kinase, NDK"/>
    <property type="match status" value="1"/>
</dbReference>
<keyword evidence="10" id="KW-1185">Reference proteome</keyword>
<sequence>MGLTFIAIKPDGVHRGLVGEIIARFEKRGLKLCALKVVVPEKAIAEKHYEEHAGKPFYPGLVDYLCSGPIVAMVWSGKDVVAVTRKMIGATKPAQSEPGTIRGDLALDMGRNVIHGSDSDDSAQREIKLWFKEEEVCSKYVKADRMWVYEVTDEHTH</sequence>
<name>A0A5J4YL94_PORPP</name>
<accession>A0A5J4YL94</accession>
<dbReference type="SMART" id="SM00562">
    <property type="entry name" value="NDK"/>
    <property type="match status" value="1"/>
</dbReference>
<evidence type="ECO:0000256" key="5">
    <source>
        <dbReference type="ARBA" id="ARBA00022777"/>
    </source>
</evidence>
<dbReference type="Pfam" id="PF00334">
    <property type="entry name" value="NDK"/>
    <property type="match status" value="1"/>
</dbReference>
<dbReference type="PANTHER" id="PTHR11349">
    <property type="entry name" value="NUCLEOSIDE DIPHOSPHATE KINASE"/>
    <property type="match status" value="1"/>
</dbReference>
<dbReference type="InterPro" id="IPR036850">
    <property type="entry name" value="NDK-like_dom_sf"/>
</dbReference>
<organism evidence="9 10">
    <name type="scientific">Porphyridium purpureum</name>
    <name type="common">Red alga</name>
    <name type="synonym">Porphyridium cruentum</name>
    <dbReference type="NCBI Taxonomy" id="35688"/>
    <lineage>
        <taxon>Eukaryota</taxon>
        <taxon>Rhodophyta</taxon>
        <taxon>Bangiophyceae</taxon>
        <taxon>Porphyridiales</taxon>
        <taxon>Porphyridiaceae</taxon>
        <taxon>Porphyridium</taxon>
    </lineage>
</organism>
<dbReference type="FunFam" id="3.30.70.141:FF:000002">
    <property type="entry name" value="Nucleoside diphosphate kinase"/>
    <property type="match status" value="1"/>
</dbReference>
<evidence type="ECO:0000256" key="7">
    <source>
        <dbReference type="RuleBase" id="RU004011"/>
    </source>
</evidence>
<dbReference type="InterPro" id="IPR001564">
    <property type="entry name" value="Nucleoside_diP_kinase"/>
</dbReference>
<dbReference type="InterPro" id="IPR034907">
    <property type="entry name" value="NDK-like_dom"/>
</dbReference>
<evidence type="ECO:0000256" key="4">
    <source>
        <dbReference type="ARBA" id="ARBA00022679"/>
    </source>
</evidence>
<feature type="binding site" evidence="6">
    <location>
        <position position="102"/>
    </location>
    <ligand>
        <name>ATP</name>
        <dbReference type="ChEBI" id="CHEBI:30616"/>
    </ligand>
</feature>
<dbReference type="GO" id="GO:0006228">
    <property type="term" value="P:UTP biosynthetic process"/>
    <property type="evidence" value="ECO:0007669"/>
    <property type="project" value="InterPro"/>
</dbReference>